<evidence type="ECO:0008006" key="3">
    <source>
        <dbReference type="Google" id="ProtNLM"/>
    </source>
</evidence>
<gene>
    <name evidence="2" type="ORF">AVDCRST_MAG62-147</name>
</gene>
<keyword evidence="1" id="KW-0812">Transmembrane</keyword>
<dbReference type="InterPro" id="IPR058117">
    <property type="entry name" value="BV97_02767-like"/>
</dbReference>
<proteinExistence type="predicted"/>
<keyword evidence="1" id="KW-1133">Transmembrane helix</keyword>
<dbReference type="EMBL" id="CADCWB010000020">
    <property type="protein sequence ID" value="CAA9504279.1"/>
    <property type="molecule type" value="Genomic_DNA"/>
</dbReference>
<evidence type="ECO:0000256" key="1">
    <source>
        <dbReference type="SAM" id="Phobius"/>
    </source>
</evidence>
<evidence type="ECO:0000313" key="2">
    <source>
        <dbReference type="EMBL" id="CAA9504279.1"/>
    </source>
</evidence>
<reference evidence="2" key="1">
    <citation type="submission" date="2020-02" db="EMBL/GenBank/DDBJ databases">
        <authorList>
            <person name="Meier V. D."/>
        </authorList>
    </citation>
    <scope>NUCLEOTIDE SEQUENCE</scope>
    <source>
        <strain evidence="2">AVDCRST_MAG62</strain>
    </source>
</reference>
<feature type="transmembrane region" description="Helical" evidence="1">
    <location>
        <begin position="87"/>
        <end position="109"/>
    </location>
</feature>
<sequence>MLYFLIKAAISGVLVALISEVARRAPGWGGLLASLPLTSILAMLWLWRDSGDPERVAALAISTFWFFLPSIPFFLVLPWLLRHGLQFWPAISAGVVGTLVLYALTFWAAPRLGIPL</sequence>
<dbReference type="NCBIfam" id="NF006749">
    <property type="entry name" value="PRK09272.1-2"/>
    <property type="match status" value="1"/>
</dbReference>
<organism evidence="2">
    <name type="scientific">uncultured Sphingomonas sp</name>
    <dbReference type="NCBI Taxonomy" id="158754"/>
    <lineage>
        <taxon>Bacteria</taxon>
        <taxon>Pseudomonadati</taxon>
        <taxon>Pseudomonadota</taxon>
        <taxon>Alphaproteobacteria</taxon>
        <taxon>Sphingomonadales</taxon>
        <taxon>Sphingomonadaceae</taxon>
        <taxon>Sphingomonas</taxon>
        <taxon>environmental samples</taxon>
    </lineage>
</organism>
<dbReference type="AlphaFoldDB" id="A0A6J4SSN5"/>
<feature type="transmembrane region" description="Helical" evidence="1">
    <location>
        <begin position="59"/>
        <end position="81"/>
    </location>
</feature>
<protein>
    <recommendedName>
        <fullName evidence="3">DUF3147 family protein</fullName>
    </recommendedName>
</protein>
<name>A0A6J4SSN5_9SPHN</name>
<keyword evidence="1" id="KW-0472">Membrane</keyword>
<feature type="transmembrane region" description="Helical" evidence="1">
    <location>
        <begin position="28"/>
        <end position="47"/>
    </location>
</feature>
<accession>A0A6J4SSN5</accession>